<keyword evidence="11" id="KW-1185">Reference proteome</keyword>
<name>A0A0K8MJ55_9LACO</name>
<dbReference type="Gene3D" id="1.10.1760.20">
    <property type="match status" value="1"/>
</dbReference>
<comment type="similarity">
    <text evidence="2 8">Belongs to the BioY family.</text>
</comment>
<evidence type="ECO:0000256" key="5">
    <source>
        <dbReference type="ARBA" id="ARBA00022692"/>
    </source>
</evidence>
<keyword evidence="5 9" id="KW-0812">Transmembrane</keyword>
<evidence type="ECO:0000256" key="6">
    <source>
        <dbReference type="ARBA" id="ARBA00022989"/>
    </source>
</evidence>
<dbReference type="AlphaFoldDB" id="A0A0K8MJ55"/>
<evidence type="ECO:0000313" key="11">
    <source>
        <dbReference type="Proteomes" id="UP000253891"/>
    </source>
</evidence>
<keyword evidence="3 8" id="KW-0813">Transport</keyword>
<dbReference type="STRING" id="157463.GCA_001047075_01357"/>
<dbReference type="EMBL" id="DF968005">
    <property type="protein sequence ID" value="GAP00473.1"/>
    <property type="molecule type" value="Genomic_DNA"/>
</dbReference>
<dbReference type="GO" id="GO:0015225">
    <property type="term" value="F:biotin transmembrane transporter activity"/>
    <property type="evidence" value="ECO:0007669"/>
    <property type="project" value="UniProtKB-UniRule"/>
</dbReference>
<dbReference type="PIRSF" id="PIRSF016661">
    <property type="entry name" value="BioY"/>
    <property type="match status" value="1"/>
</dbReference>
<protein>
    <recommendedName>
        <fullName evidence="8">Biotin transporter</fullName>
    </recommendedName>
</protein>
<gene>
    <name evidence="10" type="ORF">FFIC_284910</name>
</gene>
<organism evidence="10 11">
    <name type="scientific">Fructobacillus ficulneus</name>
    <dbReference type="NCBI Taxonomy" id="157463"/>
    <lineage>
        <taxon>Bacteria</taxon>
        <taxon>Bacillati</taxon>
        <taxon>Bacillota</taxon>
        <taxon>Bacilli</taxon>
        <taxon>Lactobacillales</taxon>
        <taxon>Lactobacillaceae</taxon>
        <taxon>Fructobacillus</taxon>
    </lineage>
</organism>
<evidence type="ECO:0000256" key="4">
    <source>
        <dbReference type="ARBA" id="ARBA00022475"/>
    </source>
</evidence>
<evidence type="ECO:0000256" key="8">
    <source>
        <dbReference type="PIRNR" id="PIRNR016661"/>
    </source>
</evidence>
<dbReference type="GO" id="GO:0005886">
    <property type="term" value="C:plasma membrane"/>
    <property type="evidence" value="ECO:0007669"/>
    <property type="project" value="UniProtKB-SubCell"/>
</dbReference>
<dbReference type="Pfam" id="PF02632">
    <property type="entry name" value="BioY"/>
    <property type="match status" value="1"/>
</dbReference>
<dbReference type="PANTHER" id="PTHR34295:SF4">
    <property type="entry name" value="BIOTIN TRANSPORTER BIOY-RELATED"/>
    <property type="match status" value="1"/>
</dbReference>
<feature type="transmembrane region" description="Helical" evidence="9">
    <location>
        <begin position="59"/>
        <end position="76"/>
    </location>
</feature>
<keyword evidence="4 8" id="KW-1003">Cell membrane</keyword>
<evidence type="ECO:0000256" key="3">
    <source>
        <dbReference type="ARBA" id="ARBA00022448"/>
    </source>
</evidence>
<reference evidence="10 11" key="1">
    <citation type="journal article" date="2015" name="BMC Genomics">
        <title>Comparative genomics of Fructobacillus spp. and Leuconostoc spp. reveals niche-specific evolution of Fructobacillus spp.</title>
        <authorList>
            <person name="Endo A."/>
            <person name="Tanizawa Y."/>
            <person name="Tanaka N."/>
            <person name="Maeno S."/>
            <person name="Kumar H."/>
            <person name="Shiwa Y."/>
            <person name="Okada S."/>
            <person name="Yoshikawa H."/>
            <person name="Dicks L."/>
            <person name="Nakagawa J."/>
            <person name="Arita M."/>
        </authorList>
    </citation>
    <scope>NUCLEOTIDE SEQUENCE [LARGE SCALE GENOMIC DNA]</scope>
    <source>
        <strain evidence="10 11">JCM 12225</strain>
    </source>
</reference>
<dbReference type="Proteomes" id="UP000253891">
    <property type="component" value="Unassembled WGS sequence"/>
</dbReference>
<evidence type="ECO:0000256" key="7">
    <source>
        <dbReference type="ARBA" id="ARBA00023136"/>
    </source>
</evidence>
<dbReference type="PANTHER" id="PTHR34295">
    <property type="entry name" value="BIOTIN TRANSPORTER BIOY"/>
    <property type="match status" value="1"/>
</dbReference>
<dbReference type="OrthoDB" id="9803495at2"/>
<comment type="subcellular location">
    <subcellularLocation>
        <location evidence="1 8">Cell membrane</location>
        <topology evidence="1 8">Multi-pass membrane protein</topology>
    </subcellularLocation>
</comment>
<evidence type="ECO:0000256" key="9">
    <source>
        <dbReference type="SAM" id="Phobius"/>
    </source>
</evidence>
<dbReference type="RefSeq" id="WP_061993763.1">
    <property type="nucleotide sequence ID" value="NZ_DF968005.1"/>
</dbReference>
<accession>A0A0K8MJ55</accession>
<evidence type="ECO:0000256" key="2">
    <source>
        <dbReference type="ARBA" id="ARBA00010692"/>
    </source>
</evidence>
<feature type="transmembrane region" description="Helical" evidence="9">
    <location>
        <begin position="158"/>
        <end position="180"/>
    </location>
</feature>
<feature type="transmembrane region" description="Helical" evidence="9">
    <location>
        <begin position="7"/>
        <end position="26"/>
    </location>
</feature>
<evidence type="ECO:0000256" key="1">
    <source>
        <dbReference type="ARBA" id="ARBA00004651"/>
    </source>
</evidence>
<feature type="transmembrane region" description="Helical" evidence="9">
    <location>
        <begin position="32"/>
        <end position="52"/>
    </location>
</feature>
<feature type="transmembrane region" description="Helical" evidence="9">
    <location>
        <begin position="82"/>
        <end position="105"/>
    </location>
</feature>
<sequence>MKSSTRLVDLTQGALFLALLIVFALIPALPIGFLPVPIVLQNLAVMLIVLILGPKRGTLVMVAFLILVACGMPILSGGRGGLAVLVGPTAGYIWSWLLMPGAYWLLNRLVFGKKPVDRAISWQSFILLAIVDIVVVYGLGAGYLHVDQGLNFWAMYRANFVFIPGDLLKVALAVAVNQALARVK</sequence>
<evidence type="ECO:0000313" key="10">
    <source>
        <dbReference type="EMBL" id="GAP00473.1"/>
    </source>
</evidence>
<keyword evidence="6 9" id="KW-1133">Transmembrane helix</keyword>
<proteinExistence type="inferred from homology"/>
<feature type="transmembrane region" description="Helical" evidence="9">
    <location>
        <begin position="125"/>
        <end position="146"/>
    </location>
</feature>
<dbReference type="InterPro" id="IPR003784">
    <property type="entry name" value="BioY"/>
</dbReference>
<keyword evidence="7 8" id="KW-0472">Membrane</keyword>